<dbReference type="EMBL" id="CAJVPY010030037">
    <property type="protein sequence ID" value="CAG8794932.1"/>
    <property type="molecule type" value="Genomic_DNA"/>
</dbReference>
<dbReference type="InterPro" id="IPR025563">
    <property type="entry name" value="DUF4286"/>
</dbReference>
<organism evidence="1 2">
    <name type="scientific">Dentiscutata erythropus</name>
    <dbReference type="NCBI Taxonomy" id="1348616"/>
    <lineage>
        <taxon>Eukaryota</taxon>
        <taxon>Fungi</taxon>
        <taxon>Fungi incertae sedis</taxon>
        <taxon>Mucoromycota</taxon>
        <taxon>Glomeromycotina</taxon>
        <taxon>Glomeromycetes</taxon>
        <taxon>Diversisporales</taxon>
        <taxon>Gigasporaceae</taxon>
        <taxon>Dentiscutata</taxon>
    </lineage>
</organism>
<reference evidence="1" key="1">
    <citation type="submission" date="2021-06" db="EMBL/GenBank/DDBJ databases">
        <authorList>
            <person name="Kallberg Y."/>
            <person name="Tangrot J."/>
            <person name="Rosling A."/>
        </authorList>
    </citation>
    <scope>NUCLEOTIDE SEQUENCE</scope>
    <source>
        <strain evidence="1">MA453B</strain>
    </source>
</reference>
<evidence type="ECO:0000313" key="2">
    <source>
        <dbReference type="Proteomes" id="UP000789405"/>
    </source>
</evidence>
<keyword evidence="2" id="KW-1185">Reference proteome</keyword>
<dbReference type="Pfam" id="PF14114">
    <property type="entry name" value="DUF4286"/>
    <property type="match status" value="1"/>
</dbReference>
<dbReference type="AlphaFoldDB" id="A0A9N9JSD5"/>
<dbReference type="Proteomes" id="UP000789405">
    <property type="component" value="Unassembled WGS sequence"/>
</dbReference>
<protein>
    <submittedName>
        <fullName evidence="1">11137_t:CDS:1</fullName>
    </submittedName>
</protein>
<sequence length="137" mass="16062">MSVNTTKVFDDNSFLPIVYEANFTVDLEIFEEFKAWLQEHLSTTLNTKAGFRDAEIFQRDPQKDGSDEIKNPDQVHKYITVLFEIDNKENIDHYLKEESSKVKETLESKFKKSSVTTSYRILYPVSLWAKRKSLEKS</sequence>
<name>A0A9N9JSD5_9GLOM</name>
<feature type="non-terminal residue" evidence="1">
    <location>
        <position position="137"/>
    </location>
</feature>
<comment type="caution">
    <text evidence="1">The sequence shown here is derived from an EMBL/GenBank/DDBJ whole genome shotgun (WGS) entry which is preliminary data.</text>
</comment>
<evidence type="ECO:0000313" key="1">
    <source>
        <dbReference type="EMBL" id="CAG8794932.1"/>
    </source>
</evidence>
<dbReference type="OrthoDB" id="2393977at2759"/>
<accession>A0A9N9JSD5</accession>
<gene>
    <name evidence="1" type="ORF">DERYTH_LOCUS22165</name>
</gene>
<proteinExistence type="predicted"/>